<evidence type="ECO:0000313" key="2">
    <source>
        <dbReference type="Proteomes" id="UP000886501"/>
    </source>
</evidence>
<comment type="caution">
    <text evidence="1">The sequence shown here is derived from an EMBL/GenBank/DDBJ whole genome shotgun (WGS) entry which is preliminary data.</text>
</comment>
<name>A0ACB6ZAX3_THEGA</name>
<accession>A0ACB6ZAX3</accession>
<sequence>MSASQSNLSAYYSLPAYTAEPRRGHEQRLLVHDPPNVPLSIPSPPRQWQDQFVKHSKSGGVTLKVYNQRSDVPFPTYHGGANNSIRGCVDLAKTENVTCIDLKECLEGRLLLHEVAAGGASTTELCSQRITLWTREHSLTDTGARQACQISLPFTLNLPTTFSDEYGTYPLPPSFESNLPGLPGFHATITYSLSVVANKSKSSLFSLGNPTLSTPLIYLPRSRPPTPSPPALHPATFTPRLDSRSDWQAFTTMIKIKRPFKGASQDLEDIESKLYLHTTRIFPITQSIPFYLSLLSSSSSLGVFMPFGPQTQGSVGSSVFGVGGYQCTRMRLTRQVIVDAKNPNLRAQTATIMWDMTTIGEGRFKLFNHGSDWITFYGEIPISSEVKVSGFKAAGLLVRDFLSLTMVPSDPAKSPFKEFHQTIPIRLTTDLWA</sequence>
<protein>
    <submittedName>
        <fullName evidence="1">Uncharacterized protein</fullName>
    </submittedName>
</protein>
<evidence type="ECO:0000313" key="1">
    <source>
        <dbReference type="EMBL" id="KAF9646697.1"/>
    </source>
</evidence>
<keyword evidence="2" id="KW-1185">Reference proteome</keyword>
<proteinExistence type="predicted"/>
<organism evidence="1 2">
    <name type="scientific">Thelephora ganbajun</name>
    <name type="common">Ganba fungus</name>
    <dbReference type="NCBI Taxonomy" id="370292"/>
    <lineage>
        <taxon>Eukaryota</taxon>
        <taxon>Fungi</taxon>
        <taxon>Dikarya</taxon>
        <taxon>Basidiomycota</taxon>
        <taxon>Agaricomycotina</taxon>
        <taxon>Agaricomycetes</taxon>
        <taxon>Thelephorales</taxon>
        <taxon>Thelephoraceae</taxon>
        <taxon>Thelephora</taxon>
    </lineage>
</organism>
<gene>
    <name evidence="1" type="ORF">BDM02DRAFT_3099426</name>
</gene>
<dbReference type="Proteomes" id="UP000886501">
    <property type="component" value="Unassembled WGS sequence"/>
</dbReference>
<reference evidence="1" key="1">
    <citation type="submission" date="2019-10" db="EMBL/GenBank/DDBJ databases">
        <authorList>
            <consortium name="DOE Joint Genome Institute"/>
            <person name="Kuo A."/>
            <person name="Miyauchi S."/>
            <person name="Kiss E."/>
            <person name="Drula E."/>
            <person name="Kohler A."/>
            <person name="Sanchez-Garcia M."/>
            <person name="Andreopoulos B."/>
            <person name="Barry K.W."/>
            <person name="Bonito G."/>
            <person name="Buee M."/>
            <person name="Carver A."/>
            <person name="Chen C."/>
            <person name="Cichocki N."/>
            <person name="Clum A."/>
            <person name="Culley D."/>
            <person name="Crous P.W."/>
            <person name="Fauchery L."/>
            <person name="Girlanda M."/>
            <person name="Hayes R."/>
            <person name="Keri Z."/>
            <person name="Labutti K."/>
            <person name="Lipzen A."/>
            <person name="Lombard V."/>
            <person name="Magnuson J."/>
            <person name="Maillard F."/>
            <person name="Morin E."/>
            <person name="Murat C."/>
            <person name="Nolan M."/>
            <person name="Ohm R."/>
            <person name="Pangilinan J."/>
            <person name="Pereira M."/>
            <person name="Perotto S."/>
            <person name="Peter M."/>
            <person name="Riley R."/>
            <person name="Sitrit Y."/>
            <person name="Stielow B."/>
            <person name="Szollosi G."/>
            <person name="Zifcakova L."/>
            <person name="Stursova M."/>
            <person name="Spatafora J.W."/>
            <person name="Tedersoo L."/>
            <person name="Vaario L.-M."/>
            <person name="Yamada A."/>
            <person name="Yan M."/>
            <person name="Wang P."/>
            <person name="Xu J."/>
            <person name="Bruns T."/>
            <person name="Baldrian P."/>
            <person name="Vilgalys R."/>
            <person name="Henrissat B."/>
            <person name="Grigoriev I.V."/>
            <person name="Hibbett D."/>
            <person name="Nagy L.G."/>
            <person name="Martin F.M."/>
        </authorList>
    </citation>
    <scope>NUCLEOTIDE SEQUENCE</scope>
    <source>
        <strain evidence="1">P2</strain>
    </source>
</reference>
<reference evidence="1" key="2">
    <citation type="journal article" date="2020" name="Nat. Commun.">
        <title>Large-scale genome sequencing of mycorrhizal fungi provides insights into the early evolution of symbiotic traits.</title>
        <authorList>
            <person name="Miyauchi S."/>
            <person name="Kiss E."/>
            <person name="Kuo A."/>
            <person name="Drula E."/>
            <person name="Kohler A."/>
            <person name="Sanchez-Garcia M."/>
            <person name="Morin E."/>
            <person name="Andreopoulos B."/>
            <person name="Barry K.W."/>
            <person name="Bonito G."/>
            <person name="Buee M."/>
            <person name="Carver A."/>
            <person name="Chen C."/>
            <person name="Cichocki N."/>
            <person name="Clum A."/>
            <person name="Culley D."/>
            <person name="Crous P.W."/>
            <person name="Fauchery L."/>
            <person name="Girlanda M."/>
            <person name="Hayes R.D."/>
            <person name="Keri Z."/>
            <person name="LaButti K."/>
            <person name="Lipzen A."/>
            <person name="Lombard V."/>
            <person name="Magnuson J."/>
            <person name="Maillard F."/>
            <person name="Murat C."/>
            <person name="Nolan M."/>
            <person name="Ohm R.A."/>
            <person name="Pangilinan J."/>
            <person name="Pereira M.F."/>
            <person name="Perotto S."/>
            <person name="Peter M."/>
            <person name="Pfister S."/>
            <person name="Riley R."/>
            <person name="Sitrit Y."/>
            <person name="Stielow J.B."/>
            <person name="Szollosi G."/>
            <person name="Zifcakova L."/>
            <person name="Stursova M."/>
            <person name="Spatafora J.W."/>
            <person name="Tedersoo L."/>
            <person name="Vaario L.M."/>
            <person name="Yamada A."/>
            <person name="Yan M."/>
            <person name="Wang P."/>
            <person name="Xu J."/>
            <person name="Bruns T."/>
            <person name="Baldrian P."/>
            <person name="Vilgalys R."/>
            <person name="Dunand C."/>
            <person name="Henrissat B."/>
            <person name="Grigoriev I.V."/>
            <person name="Hibbett D."/>
            <person name="Nagy L.G."/>
            <person name="Martin F.M."/>
        </authorList>
    </citation>
    <scope>NUCLEOTIDE SEQUENCE</scope>
    <source>
        <strain evidence="1">P2</strain>
    </source>
</reference>
<dbReference type="EMBL" id="MU118051">
    <property type="protein sequence ID" value="KAF9646697.1"/>
    <property type="molecule type" value="Genomic_DNA"/>
</dbReference>